<protein>
    <submittedName>
        <fullName evidence="1">Predicted protein</fullName>
    </submittedName>
</protein>
<name>A9U521_PHYPA</name>
<gene>
    <name evidence="1" type="ORF">PHYPADRAFT_102326</name>
</gene>
<organism>
    <name type="scientific">Physcomitrium patens</name>
    <name type="common">Spreading-leaved earth moss</name>
    <name type="synonym">Physcomitrella patens</name>
    <dbReference type="NCBI Taxonomy" id="3218"/>
    <lineage>
        <taxon>Eukaryota</taxon>
        <taxon>Viridiplantae</taxon>
        <taxon>Streptophyta</taxon>
        <taxon>Embryophyta</taxon>
        <taxon>Bryophyta</taxon>
        <taxon>Bryophytina</taxon>
        <taxon>Bryopsida</taxon>
        <taxon>Funariidae</taxon>
        <taxon>Funariales</taxon>
        <taxon>Funariaceae</taxon>
        <taxon>Physcomitrium</taxon>
    </lineage>
</organism>
<dbReference type="EMBL" id="DS545427">
    <property type="protein sequence ID" value="EDQ49232.1"/>
    <property type="molecule type" value="Genomic_DNA"/>
</dbReference>
<proteinExistence type="predicted"/>
<sequence>MRKTNTNSTKTAKKNYTNLNREKKSFKNFILLKLQDKVYIHLPNHNVACVEEQAVAALQCSCSHLLTAEGCFTSEVFTVPKPGHRYMTCKFRTSTLFNVDYAKLMVDVAWTRSLNVVLVQGAGGLGPDVATGDAIMVRRKMESLVHRLLRESVSTSCSHPQMSACARVECHCFVSVWRELEGNERDCPYWQSWYLGLKLMLGPVLLGAWTSIREMHAKRDHDSFNELFSPPSIYEAVVLEASDCKATRRVNQLTGSRGSVSFYCCRSEKGAIGSVTVSTVMALAVFAPPLRRWKMSSLSITGNAAFKTEWTRKSAMLGHPYCY</sequence>
<reference evidence="1" key="1">
    <citation type="journal article" date="2008" name="Science">
        <title>The Physcomitrella genome reveals evolutionary insights into the conquest of land by plants.</title>
        <authorList>
            <person name="Rensing S."/>
            <person name="Lang D."/>
            <person name="Zimmer A."/>
            <person name="Terry A."/>
            <person name="Salamov A."/>
            <person name="Shapiro H."/>
            <person name="Nishiyama T."/>
            <person name="Perroud P.-F."/>
            <person name="Lindquist E."/>
            <person name="Kamisugi Y."/>
            <person name="Tanahashi T."/>
            <person name="Sakakibara K."/>
            <person name="Fujita T."/>
            <person name="Oishi K."/>
            <person name="Shin-I T."/>
            <person name="Kuroki Y."/>
            <person name="Toyoda A."/>
            <person name="Suzuki Y."/>
            <person name="Hashimoto A."/>
            <person name="Yamaguchi K."/>
            <person name="Sugano A."/>
            <person name="Kohara Y."/>
            <person name="Fujiyama A."/>
            <person name="Anterola A."/>
            <person name="Aoki S."/>
            <person name="Ashton N."/>
            <person name="Barbazuk W.B."/>
            <person name="Barker E."/>
            <person name="Bennetzen J."/>
            <person name="Bezanilla M."/>
            <person name="Blankenship R."/>
            <person name="Cho S.H."/>
            <person name="Dutcher S."/>
            <person name="Estelle M."/>
            <person name="Fawcett J.A."/>
            <person name="Gundlach H."/>
            <person name="Hanada K."/>
            <person name="Heyl A."/>
            <person name="Hicks K.A."/>
            <person name="Hugh J."/>
            <person name="Lohr M."/>
            <person name="Mayer K."/>
            <person name="Melkozernov A."/>
            <person name="Murata T."/>
            <person name="Nelson D."/>
            <person name="Pils B."/>
            <person name="Prigge M."/>
            <person name="Reiss B."/>
            <person name="Renner T."/>
            <person name="Rombauts S."/>
            <person name="Rushton P."/>
            <person name="Sanderfoot A."/>
            <person name="Schween G."/>
            <person name="Shiu S.-H."/>
            <person name="Stueber K."/>
            <person name="Theodoulou F.L."/>
            <person name="Tu H."/>
            <person name="Van de Peer Y."/>
            <person name="Verrier P.J."/>
            <person name="Waters E."/>
            <person name="Wood A."/>
            <person name="Yang L."/>
            <person name="Cove D."/>
            <person name="Cuming A."/>
            <person name="Hasebe M."/>
            <person name="Lucas S."/>
            <person name="Mishler D.B."/>
            <person name="Reski R."/>
            <person name="Grigoriev I."/>
            <person name="Quatrano R.S."/>
            <person name="Boore J.L."/>
        </authorList>
    </citation>
    <scope>NUCLEOTIDE SEQUENCE [LARGE SCALE GENOMIC DNA]</scope>
</reference>
<dbReference type="AlphaFoldDB" id="A9U521"/>
<accession>A9U521</accession>
<evidence type="ECO:0000313" key="1">
    <source>
        <dbReference type="EMBL" id="EDQ49232.1"/>
    </source>
</evidence>